<reference evidence="2" key="1">
    <citation type="submission" date="2020-02" db="EMBL/GenBank/DDBJ databases">
        <authorList>
            <person name="Palmer J.M."/>
        </authorList>
    </citation>
    <scope>NUCLEOTIDE SEQUENCE</scope>
    <source>
        <strain evidence="2">EPUS1.4</strain>
        <tissue evidence="2">Thallus</tissue>
    </source>
</reference>
<evidence type="ECO:0000313" key="3">
    <source>
        <dbReference type="Proteomes" id="UP000606974"/>
    </source>
</evidence>
<keyword evidence="3" id="KW-1185">Reference proteome</keyword>
<evidence type="ECO:0000256" key="1">
    <source>
        <dbReference type="SAM" id="MobiDB-lite"/>
    </source>
</evidence>
<name>A0A8H7E309_9EURO</name>
<evidence type="ECO:0000313" key="2">
    <source>
        <dbReference type="EMBL" id="KAF7508659.1"/>
    </source>
</evidence>
<accession>A0A8H7E309</accession>
<sequence>MRRSWTSIAESEAEFDRQIKALHKMIDDRREDSSRTPCLDLKNGWNKGDRGPVRRYLT</sequence>
<organism evidence="2 3">
    <name type="scientific">Endocarpon pusillum</name>
    <dbReference type="NCBI Taxonomy" id="364733"/>
    <lineage>
        <taxon>Eukaryota</taxon>
        <taxon>Fungi</taxon>
        <taxon>Dikarya</taxon>
        <taxon>Ascomycota</taxon>
        <taxon>Pezizomycotina</taxon>
        <taxon>Eurotiomycetes</taxon>
        <taxon>Chaetothyriomycetidae</taxon>
        <taxon>Verrucariales</taxon>
        <taxon>Verrucariaceae</taxon>
        <taxon>Endocarpon</taxon>
    </lineage>
</organism>
<dbReference type="Proteomes" id="UP000606974">
    <property type="component" value="Unassembled WGS sequence"/>
</dbReference>
<dbReference type="AlphaFoldDB" id="A0A8H7E309"/>
<proteinExistence type="predicted"/>
<comment type="caution">
    <text evidence="2">The sequence shown here is derived from an EMBL/GenBank/DDBJ whole genome shotgun (WGS) entry which is preliminary data.</text>
</comment>
<feature type="region of interest" description="Disordered" evidence="1">
    <location>
        <begin position="28"/>
        <end position="58"/>
    </location>
</feature>
<gene>
    <name evidence="2" type="ORF">GJ744_009051</name>
</gene>
<protein>
    <submittedName>
        <fullName evidence="2">Uncharacterized protein</fullName>
    </submittedName>
</protein>
<dbReference type="EMBL" id="JAACFV010000051">
    <property type="protein sequence ID" value="KAF7508659.1"/>
    <property type="molecule type" value="Genomic_DNA"/>
</dbReference>